<proteinExistence type="predicted"/>
<organism evidence="1 2">
    <name type="scientific">Candidatus Liberibacter ctenarytainae</name>
    <dbReference type="NCBI Taxonomy" id="2020335"/>
    <lineage>
        <taxon>Bacteria</taxon>
        <taxon>Pseudomonadati</taxon>
        <taxon>Pseudomonadota</taxon>
        <taxon>Alphaproteobacteria</taxon>
        <taxon>Hyphomicrobiales</taxon>
        <taxon>Rhizobiaceae</taxon>
        <taxon>Liberibacter</taxon>
    </lineage>
</organism>
<evidence type="ECO:0000313" key="2">
    <source>
        <dbReference type="Proteomes" id="UP000736856"/>
    </source>
</evidence>
<dbReference type="AlphaFoldDB" id="A0A937AL70"/>
<accession>A0A937AL70</accession>
<protein>
    <submittedName>
        <fullName evidence="1">Uncharacterized protein</fullName>
    </submittedName>
</protein>
<comment type="caution">
    <text evidence="1">The sequence shown here is derived from an EMBL/GenBank/DDBJ whole genome shotgun (WGS) entry which is preliminary data.</text>
</comment>
<sequence>MSTLPVNNNMIHISQETNKIFKSNALNPGVLKEDLIRTISLPILKTPTPSTSIFGKALSFVKDAVLKAIPIAKEVALSSTPIYGTIRSFKRGEIGWGIFGIATDILLLIPVVGFGAKLAGAAGRLAITSLKAGIMSSRVLEIAGNSTRAFDAAGHSLTGIEASIKSSRLSVPVAEQIAHPSIKETAKNFAISSARALDPGFELIYKGGKYAYKGGKYMTRSLTTNPMKFFKSSFKWSNLKVITPPNAPPIKEYCFQHFNKLPENKLFGDFLTDVTRGEYTVNGKKFAAETNHDREILQKQFISMFPKNDLKQAQLASSYANQAIFGEPVAAIMEKAPHLHAQPVENTHISYTMNSLDNNKIKLSALYERKVSIPDEIDDTIQAAKGDKYFTGYGIKIDAILSPDKAADLHYSYYLK</sequence>
<gene>
    <name evidence="1" type="ORF">EU981_01715</name>
</gene>
<reference evidence="1" key="1">
    <citation type="submission" date="2019-02" db="EMBL/GenBank/DDBJ databases">
        <title>A novel Candidatus Liberibacter species associated with the New Zealand native fuchsia psyllid, Ctenarytaina fuchsiae.</title>
        <authorList>
            <person name="Thompson S.M."/>
            <person name="Jorgensen N."/>
            <person name="David C."/>
            <person name="Bulman S.R."/>
            <person name="Smith G.R."/>
        </authorList>
    </citation>
    <scope>NUCLEOTIDE SEQUENCE</scope>
    <source>
        <strain evidence="1">Oxford</strain>
    </source>
</reference>
<dbReference type="EMBL" id="SEOL01000002">
    <property type="protein sequence ID" value="MBL0848807.1"/>
    <property type="molecule type" value="Genomic_DNA"/>
</dbReference>
<evidence type="ECO:0000313" key="1">
    <source>
        <dbReference type="EMBL" id="MBL0848807.1"/>
    </source>
</evidence>
<dbReference type="Proteomes" id="UP000736856">
    <property type="component" value="Unassembled WGS sequence"/>
</dbReference>
<name>A0A937AL70_9HYPH</name>